<dbReference type="AlphaFoldDB" id="A0A3P7N4E5"/>
<name>A0A3P7N4E5_DIBLA</name>
<proteinExistence type="predicted"/>
<evidence type="ECO:0000313" key="1">
    <source>
        <dbReference type="EMBL" id="VDN31473.1"/>
    </source>
</evidence>
<evidence type="ECO:0000313" key="2">
    <source>
        <dbReference type="Proteomes" id="UP000281553"/>
    </source>
</evidence>
<protein>
    <submittedName>
        <fullName evidence="1">Uncharacterized protein</fullName>
    </submittedName>
</protein>
<organism evidence="1 2">
    <name type="scientific">Dibothriocephalus latus</name>
    <name type="common">Fish tapeworm</name>
    <name type="synonym">Diphyllobothrium latum</name>
    <dbReference type="NCBI Taxonomy" id="60516"/>
    <lineage>
        <taxon>Eukaryota</taxon>
        <taxon>Metazoa</taxon>
        <taxon>Spiralia</taxon>
        <taxon>Lophotrochozoa</taxon>
        <taxon>Platyhelminthes</taxon>
        <taxon>Cestoda</taxon>
        <taxon>Eucestoda</taxon>
        <taxon>Diphyllobothriidea</taxon>
        <taxon>Diphyllobothriidae</taxon>
        <taxon>Dibothriocephalus</taxon>
    </lineage>
</organism>
<gene>
    <name evidence="1" type="ORF">DILT_LOCUS15760</name>
</gene>
<keyword evidence="2" id="KW-1185">Reference proteome</keyword>
<dbReference type="EMBL" id="UYRU01080905">
    <property type="protein sequence ID" value="VDN31473.1"/>
    <property type="molecule type" value="Genomic_DNA"/>
</dbReference>
<dbReference type="Proteomes" id="UP000281553">
    <property type="component" value="Unassembled WGS sequence"/>
</dbReference>
<accession>A0A3P7N4E5</accession>
<sequence length="29" mass="3036">MAVTPARGTERALVPATAVPTIDPRIMSL</sequence>
<reference evidence="1 2" key="1">
    <citation type="submission" date="2018-11" db="EMBL/GenBank/DDBJ databases">
        <authorList>
            <consortium name="Pathogen Informatics"/>
        </authorList>
    </citation>
    <scope>NUCLEOTIDE SEQUENCE [LARGE SCALE GENOMIC DNA]</scope>
</reference>